<dbReference type="Proteomes" id="UP000249008">
    <property type="component" value="Chromosome 1"/>
</dbReference>
<feature type="domain" description="YMGG-like Gly-zipper" evidence="1">
    <location>
        <begin position="20"/>
        <end position="60"/>
    </location>
</feature>
<evidence type="ECO:0000313" key="2">
    <source>
        <dbReference type="EMBL" id="SQI99963.1"/>
    </source>
</evidence>
<gene>
    <name evidence="2" type="ORF">NCTC12112_00331</name>
</gene>
<dbReference type="InterPro" id="IPR027367">
    <property type="entry name" value="Gly-zipper_YMGG"/>
</dbReference>
<dbReference type="EMBL" id="LS483487">
    <property type="protein sequence ID" value="SQI99963.1"/>
    <property type="molecule type" value="Genomic_DNA"/>
</dbReference>
<sequence length="64" mass="6150">MKKTFLIAAVLAIVFAGCTRTEKHIATGAAVGAVAGHIIGGNTGTIVGAGVGAASGAIISEKTK</sequence>
<dbReference type="AlphaFoldDB" id="A0AAX1TSF5"/>
<evidence type="ECO:0000259" key="1">
    <source>
        <dbReference type="Pfam" id="PF13441"/>
    </source>
</evidence>
<dbReference type="GeneID" id="78454926"/>
<dbReference type="Pfam" id="PF13441">
    <property type="entry name" value="Gly-zipper_YMGG"/>
    <property type="match status" value="1"/>
</dbReference>
<proteinExistence type="predicted"/>
<organism evidence="2 3">
    <name type="scientific">Fusobacterium ulcerans</name>
    <dbReference type="NCBI Taxonomy" id="861"/>
    <lineage>
        <taxon>Bacteria</taxon>
        <taxon>Fusobacteriati</taxon>
        <taxon>Fusobacteriota</taxon>
        <taxon>Fusobacteriia</taxon>
        <taxon>Fusobacteriales</taxon>
        <taxon>Fusobacteriaceae</taxon>
        <taxon>Fusobacterium</taxon>
    </lineage>
</organism>
<dbReference type="RefSeq" id="WP_005979187.1">
    <property type="nucleotide sequence ID" value="NZ_BAABXY010000001.1"/>
</dbReference>
<reference evidence="2 3" key="1">
    <citation type="submission" date="2018-06" db="EMBL/GenBank/DDBJ databases">
        <authorList>
            <consortium name="Pathogen Informatics"/>
            <person name="Doyle S."/>
        </authorList>
    </citation>
    <scope>NUCLEOTIDE SEQUENCE [LARGE SCALE GENOMIC DNA]</scope>
    <source>
        <strain evidence="2 3">NCTC12112</strain>
    </source>
</reference>
<evidence type="ECO:0000313" key="3">
    <source>
        <dbReference type="Proteomes" id="UP000249008"/>
    </source>
</evidence>
<dbReference type="KEGG" id="ful:C4N20_08895"/>
<dbReference type="PROSITE" id="PS51257">
    <property type="entry name" value="PROKAR_LIPOPROTEIN"/>
    <property type="match status" value="1"/>
</dbReference>
<name>A0AAX1TSF5_9FUSO</name>
<protein>
    <submittedName>
        <fullName evidence="2">Glycine zipper 2TM domain</fullName>
    </submittedName>
</protein>
<accession>A0AAX1TSF5</accession>